<dbReference type="Proteomes" id="UP000472273">
    <property type="component" value="Unplaced"/>
</dbReference>
<keyword evidence="2" id="KW-1185">Reference proteome</keyword>
<reference evidence="1" key="2">
    <citation type="submission" date="2025-09" db="UniProtKB">
        <authorList>
            <consortium name="Ensembl"/>
        </authorList>
    </citation>
    <scope>IDENTIFICATION</scope>
</reference>
<name>A0A670Y8I3_PSETE</name>
<proteinExistence type="predicted"/>
<organism evidence="1 2">
    <name type="scientific">Pseudonaja textilis</name>
    <name type="common">Eastern brown snake</name>
    <dbReference type="NCBI Taxonomy" id="8673"/>
    <lineage>
        <taxon>Eukaryota</taxon>
        <taxon>Metazoa</taxon>
        <taxon>Chordata</taxon>
        <taxon>Craniata</taxon>
        <taxon>Vertebrata</taxon>
        <taxon>Euteleostomi</taxon>
        <taxon>Lepidosauria</taxon>
        <taxon>Squamata</taxon>
        <taxon>Bifurcata</taxon>
        <taxon>Unidentata</taxon>
        <taxon>Episquamata</taxon>
        <taxon>Toxicofera</taxon>
        <taxon>Serpentes</taxon>
        <taxon>Colubroidea</taxon>
        <taxon>Elapidae</taxon>
        <taxon>Hydrophiinae</taxon>
        <taxon>Pseudonaja</taxon>
    </lineage>
</organism>
<dbReference type="Ensembl" id="ENSPTXT00000005864.1">
    <property type="protein sequence ID" value="ENSPTXP00000005682.1"/>
    <property type="gene ID" value="ENSPTXG00000004140.1"/>
</dbReference>
<dbReference type="AlphaFoldDB" id="A0A670Y8I3"/>
<evidence type="ECO:0000313" key="2">
    <source>
        <dbReference type="Proteomes" id="UP000472273"/>
    </source>
</evidence>
<evidence type="ECO:0000313" key="1">
    <source>
        <dbReference type="Ensembl" id="ENSPTXP00000005682.1"/>
    </source>
</evidence>
<dbReference type="GeneTree" id="ENSGT01000000215895"/>
<accession>A0A670Y8I3</accession>
<reference evidence="1" key="1">
    <citation type="submission" date="2025-08" db="UniProtKB">
        <authorList>
            <consortium name="Ensembl"/>
        </authorList>
    </citation>
    <scope>IDENTIFICATION</scope>
</reference>
<protein>
    <submittedName>
        <fullName evidence="1">Uncharacterized protein</fullName>
    </submittedName>
</protein>
<sequence>MDEAFDGGCFESTSLERARKMAASLEVCHVACSANRAGPGVISWGRGTLLAFGSCRSVILYDPTLPL</sequence>